<keyword evidence="1" id="KW-0812">Transmembrane</keyword>
<dbReference type="Proteomes" id="UP000015453">
    <property type="component" value="Unassembled WGS sequence"/>
</dbReference>
<dbReference type="EMBL" id="AUSU01005360">
    <property type="protein sequence ID" value="EPS63623.1"/>
    <property type="molecule type" value="Genomic_DNA"/>
</dbReference>
<feature type="transmembrane region" description="Helical" evidence="1">
    <location>
        <begin position="7"/>
        <end position="24"/>
    </location>
</feature>
<name>S8DL89_9LAMI</name>
<keyword evidence="1" id="KW-0472">Membrane</keyword>
<dbReference type="AlphaFoldDB" id="S8DL89"/>
<accession>S8DL89</accession>
<organism evidence="2 3">
    <name type="scientific">Genlisea aurea</name>
    <dbReference type="NCBI Taxonomy" id="192259"/>
    <lineage>
        <taxon>Eukaryota</taxon>
        <taxon>Viridiplantae</taxon>
        <taxon>Streptophyta</taxon>
        <taxon>Embryophyta</taxon>
        <taxon>Tracheophyta</taxon>
        <taxon>Spermatophyta</taxon>
        <taxon>Magnoliopsida</taxon>
        <taxon>eudicotyledons</taxon>
        <taxon>Gunneridae</taxon>
        <taxon>Pentapetalae</taxon>
        <taxon>asterids</taxon>
        <taxon>lamiids</taxon>
        <taxon>Lamiales</taxon>
        <taxon>Lentibulariaceae</taxon>
        <taxon>Genlisea</taxon>
    </lineage>
</organism>
<evidence type="ECO:0000256" key="1">
    <source>
        <dbReference type="SAM" id="Phobius"/>
    </source>
</evidence>
<proteinExistence type="predicted"/>
<evidence type="ECO:0000313" key="3">
    <source>
        <dbReference type="Proteomes" id="UP000015453"/>
    </source>
</evidence>
<sequence length="131" mass="13827">MGKLQQLAVVSSVAVYFLFLIPIVDSSADSQATQCAKEVAKSGENGFSSACPYDVAVPTMVRGMDLAIALAGLRGPKLSSIGLDWIRGGALTMTKQLRSAGMAVYFLLLAIPIVDSSNDSPHQAMNDSPHR</sequence>
<keyword evidence="3" id="KW-1185">Reference proteome</keyword>
<protein>
    <submittedName>
        <fullName evidence="2">Uncharacterized protein</fullName>
    </submittedName>
</protein>
<gene>
    <name evidence="2" type="ORF">M569_11163</name>
</gene>
<evidence type="ECO:0000313" key="2">
    <source>
        <dbReference type="EMBL" id="EPS63623.1"/>
    </source>
</evidence>
<reference evidence="2 3" key="1">
    <citation type="journal article" date="2013" name="BMC Genomics">
        <title>The miniature genome of a carnivorous plant Genlisea aurea contains a low number of genes and short non-coding sequences.</title>
        <authorList>
            <person name="Leushkin E.V."/>
            <person name="Sutormin R.A."/>
            <person name="Nabieva E.R."/>
            <person name="Penin A.A."/>
            <person name="Kondrashov A.S."/>
            <person name="Logacheva M.D."/>
        </authorList>
    </citation>
    <scope>NUCLEOTIDE SEQUENCE [LARGE SCALE GENOMIC DNA]</scope>
</reference>
<keyword evidence="1" id="KW-1133">Transmembrane helix</keyword>
<comment type="caution">
    <text evidence="2">The sequence shown here is derived from an EMBL/GenBank/DDBJ whole genome shotgun (WGS) entry which is preliminary data.</text>
</comment>
<dbReference type="OrthoDB" id="566013at2759"/>